<keyword evidence="7" id="KW-1185">Reference proteome</keyword>
<dbReference type="Gene3D" id="2.130.10.10">
    <property type="entry name" value="YVTN repeat-like/Quinoprotein amine dehydrogenase"/>
    <property type="match status" value="1"/>
</dbReference>
<reference evidence="6" key="1">
    <citation type="journal article" date="2014" name="Int. J. Syst. Evol. Microbiol.">
        <title>Complete genome sequence of Corynebacterium casei LMG S-19264T (=DSM 44701T), isolated from a smear-ripened cheese.</title>
        <authorList>
            <consortium name="US DOE Joint Genome Institute (JGI-PGF)"/>
            <person name="Walter F."/>
            <person name="Albersmeier A."/>
            <person name="Kalinowski J."/>
            <person name="Ruckert C."/>
        </authorList>
    </citation>
    <scope>NUCLEOTIDE SEQUENCE</scope>
    <source>
        <strain evidence="6">VKM Ac-1069</strain>
    </source>
</reference>
<dbReference type="EC" id="1.8.3.4" evidence="3"/>
<comment type="catalytic activity">
    <reaction evidence="5">
        <text>methanethiol + O2 + H2O = hydrogen sulfide + formaldehyde + H2O2 + H(+)</text>
        <dbReference type="Rhea" id="RHEA:11812"/>
        <dbReference type="ChEBI" id="CHEBI:15377"/>
        <dbReference type="ChEBI" id="CHEBI:15378"/>
        <dbReference type="ChEBI" id="CHEBI:15379"/>
        <dbReference type="ChEBI" id="CHEBI:16007"/>
        <dbReference type="ChEBI" id="CHEBI:16240"/>
        <dbReference type="ChEBI" id="CHEBI:16842"/>
        <dbReference type="ChEBI" id="CHEBI:29919"/>
        <dbReference type="EC" id="1.8.3.4"/>
    </reaction>
</comment>
<organism evidence="6 7">
    <name type="scientific">Pseudonocardia halophobica</name>
    <dbReference type="NCBI Taxonomy" id="29401"/>
    <lineage>
        <taxon>Bacteria</taxon>
        <taxon>Bacillati</taxon>
        <taxon>Actinomycetota</taxon>
        <taxon>Actinomycetes</taxon>
        <taxon>Pseudonocardiales</taxon>
        <taxon>Pseudonocardiaceae</taxon>
        <taxon>Pseudonocardia</taxon>
    </lineage>
</organism>
<dbReference type="SUPFAM" id="SSF75011">
    <property type="entry name" value="3-carboxy-cis,cis-mucoante lactonizing enzyme"/>
    <property type="match status" value="1"/>
</dbReference>
<reference evidence="6" key="2">
    <citation type="submission" date="2023-01" db="EMBL/GenBank/DDBJ databases">
        <authorList>
            <person name="Sun Q."/>
            <person name="Evtushenko L."/>
        </authorList>
    </citation>
    <scope>NUCLEOTIDE SEQUENCE</scope>
    <source>
        <strain evidence="6">VKM Ac-1069</strain>
    </source>
</reference>
<name>A0A9W6NYZ2_9PSEU</name>
<proteinExistence type="inferred from homology"/>
<evidence type="ECO:0000256" key="2">
    <source>
        <dbReference type="ARBA" id="ARBA00005606"/>
    </source>
</evidence>
<comment type="similarity">
    <text evidence="2">Belongs to the selenium-binding protein family.</text>
</comment>
<dbReference type="EMBL" id="BSFQ01000031">
    <property type="protein sequence ID" value="GLL14414.1"/>
    <property type="molecule type" value="Genomic_DNA"/>
</dbReference>
<dbReference type="GO" id="GO:0018549">
    <property type="term" value="F:methanethiol oxidase activity"/>
    <property type="evidence" value="ECO:0007669"/>
    <property type="project" value="UniProtKB-EC"/>
</dbReference>
<evidence type="ECO:0000256" key="1">
    <source>
        <dbReference type="ARBA" id="ARBA00005177"/>
    </source>
</evidence>
<evidence type="ECO:0000313" key="6">
    <source>
        <dbReference type="EMBL" id="GLL14414.1"/>
    </source>
</evidence>
<dbReference type="Proteomes" id="UP001143463">
    <property type="component" value="Unassembled WGS sequence"/>
</dbReference>
<accession>A0A9W6NYZ2</accession>
<dbReference type="InterPro" id="IPR008826">
    <property type="entry name" value="Se-bd"/>
</dbReference>
<gene>
    <name evidence="6" type="ORF">GCM10017577_55610</name>
</gene>
<dbReference type="InterPro" id="IPR015943">
    <property type="entry name" value="WD40/YVTN_repeat-like_dom_sf"/>
</dbReference>
<dbReference type="PANTHER" id="PTHR23300">
    <property type="entry name" value="METHANETHIOL OXIDASE"/>
    <property type="match status" value="1"/>
</dbReference>
<dbReference type="GO" id="GO:0008430">
    <property type="term" value="F:selenium binding"/>
    <property type="evidence" value="ECO:0007669"/>
    <property type="project" value="InterPro"/>
</dbReference>
<dbReference type="PANTHER" id="PTHR23300:SF0">
    <property type="entry name" value="METHANETHIOL OXIDASE"/>
    <property type="match status" value="1"/>
</dbReference>
<dbReference type="AlphaFoldDB" id="A0A9W6NYZ2"/>
<dbReference type="RefSeq" id="WP_037046904.1">
    <property type="nucleotide sequence ID" value="NZ_BAAAUZ010000007.1"/>
</dbReference>
<evidence type="ECO:0000256" key="4">
    <source>
        <dbReference type="ARBA" id="ARBA00015601"/>
    </source>
</evidence>
<sequence length="469" mass="51258">MSQPVTDPTFYRSAAEAAAAPPERLAYVAAFDRSAERPDAMAVVDVDPDAETYGRVVGWTDMPGTGDELHHFGWNACSSALAHAGHDTNGLARRFLLVPGLRSSNIHVLDTVPDPRAPRVVRTVTAKDLSEAAGYSRPHTMHCGPDGVFLTCIGGPQGNDDGPGGIALLDHTTFEVVRAWETDRGPQELAYDAWWHLNRNVLISSEWGHPSMIEDGVVPELLLGNEYGHAIHVWDLAEGRHLQRLDLGAQHQMALEVRPSHDPEATWGFVGVVISTEDLSGSIWRWFLDGDEWRVEKVITVPAEPADPDLLPPALKPFSAVPPLITDIDLSVDDRFLCVSCWGTGELKQYDVGDPAHPREVGSVRLGGIVGRVPHPAAPDLPLAGGPQMVEVSRDGRRVYFTNSLYGAWDDQFYPDGVGAWMAKADVGPDGGMTLDQRFFPRGDEFRGLRVHQVRLQGGDASSDSYCYR</sequence>
<dbReference type="Pfam" id="PF05694">
    <property type="entry name" value="SBP56"/>
    <property type="match status" value="1"/>
</dbReference>
<protein>
    <recommendedName>
        <fullName evidence="4">Methanethiol oxidase</fullName>
        <ecNumber evidence="3">1.8.3.4</ecNumber>
    </recommendedName>
</protein>
<comment type="caution">
    <text evidence="6">The sequence shown here is derived from an EMBL/GenBank/DDBJ whole genome shotgun (WGS) entry which is preliminary data.</text>
</comment>
<evidence type="ECO:0000313" key="7">
    <source>
        <dbReference type="Proteomes" id="UP001143463"/>
    </source>
</evidence>
<comment type="pathway">
    <text evidence="1">Organosulfur degradation.</text>
</comment>
<evidence type="ECO:0000256" key="5">
    <source>
        <dbReference type="ARBA" id="ARBA00047539"/>
    </source>
</evidence>
<evidence type="ECO:0000256" key="3">
    <source>
        <dbReference type="ARBA" id="ARBA00012510"/>
    </source>
</evidence>